<accession>A0A0C1E478</accession>
<dbReference type="InterPro" id="IPR002123">
    <property type="entry name" value="Plipid/glycerol_acylTrfase"/>
</dbReference>
<dbReference type="InterPro" id="IPR016222">
    <property type="entry name" value="G3P_O-acylTrfase_chlp"/>
</dbReference>
<comment type="caution">
    <text evidence="2">The sequence shown here is derived from an EMBL/GenBank/DDBJ whole genome shotgun (WGS) entry which is preliminary data.</text>
</comment>
<dbReference type="Pfam" id="PF01553">
    <property type="entry name" value="Acyltransferase"/>
    <property type="match status" value="1"/>
</dbReference>
<dbReference type="GO" id="GO:0006655">
    <property type="term" value="P:phosphatidylglycerol biosynthetic process"/>
    <property type="evidence" value="ECO:0007669"/>
    <property type="project" value="TreeGrafter"/>
</dbReference>
<dbReference type="PANTHER" id="PTHR35695">
    <property type="entry name" value="GLYCEROL-3-PHOSPHATE ACYLTRANSFERASE, CHLOROPLASTIC"/>
    <property type="match status" value="1"/>
</dbReference>
<dbReference type="EMBL" id="JSAM01000127">
    <property type="protein sequence ID" value="KIA76237.1"/>
    <property type="molecule type" value="Genomic_DNA"/>
</dbReference>
<dbReference type="GO" id="GO:0004366">
    <property type="term" value="F:glycerol-3-phosphate O-acyltransferase activity"/>
    <property type="evidence" value="ECO:0007669"/>
    <property type="project" value="UniProtKB-EC"/>
</dbReference>
<evidence type="ECO:0000259" key="1">
    <source>
        <dbReference type="Pfam" id="PF01553"/>
    </source>
</evidence>
<evidence type="ECO:0000313" key="3">
    <source>
        <dbReference type="Proteomes" id="UP000031307"/>
    </source>
</evidence>
<keyword evidence="2" id="KW-0012">Acyltransferase</keyword>
<dbReference type="PIRSF" id="PIRSF000431">
    <property type="entry name" value="Glycerol-3-P_O-acyltransfrase"/>
    <property type="match status" value="1"/>
</dbReference>
<dbReference type="Proteomes" id="UP000031307">
    <property type="component" value="Unassembled WGS sequence"/>
</dbReference>
<evidence type="ECO:0000313" key="2">
    <source>
        <dbReference type="EMBL" id="KIA76237.1"/>
    </source>
</evidence>
<name>A0A0C1E478_9BACT</name>
<organism evidence="2 3">
    <name type="scientific">Parachlamydia acanthamoebae</name>
    <dbReference type="NCBI Taxonomy" id="83552"/>
    <lineage>
        <taxon>Bacteria</taxon>
        <taxon>Pseudomonadati</taxon>
        <taxon>Chlamydiota</taxon>
        <taxon>Chlamydiia</taxon>
        <taxon>Parachlamydiales</taxon>
        <taxon>Parachlamydiaceae</taxon>
        <taxon>Parachlamydia</taxon>
    </lineage>
</organism>
<gene>
    <name evidence="2" type="ORF">DB43_AQ00430</name>
</gene>
<dbReference type="PANTHER" id="PTHR35695:SF1">
    <property type="entry name" value="GLYCEROL-3-PHOSPHATE ACYLTRANSFERASE, CHLOROPLASTIC"/>
    <property type="match status" value="1"/>
</dbReference>
<keyword evidence="2" id="KW-0808">Transferase</keyword>
<dbReference type="PATRIC" id="fig|83552.4.peg.2688"/>
<dbReference type="AlphaFoldDB" id="A0A0C1E478"/>
<dbReference type="EC" id="2.3.1.15" evidence="2"/>
<protein>
    <submittedName>
        <fullName evidence="2">Glycerol-3-phosphate acyltransferase</fullName>
        <ecNumber evidence="2">2.3.1.15</ecNumber>
    </submittedName>
</protein>
<proteinExistence type="predicted"/>
<sequence>MRIDMDYIKRVEKTLHEGLISESFAQALKNFYLSYAEAITSNGQCMASFEPLHHRFLDFVIEQIRSPFYFEPFHQEITSPFNYYEFGLDYMRPLVKLDRSKVFHLERVDEMVELLAKKHNVILFANHQTEPDPQAISLLLENTHPKFAEDMIFVAGHRVVMDPMAVPFSKGRNLLCIYSKKYTENPPEEKAKKLQHNQRTMKKMAQLLSEGGKCIYVAPSGGRDRPDEHGRLDVAPFNPQSIEMFWLMSQQAQHPTHFYPLALATYDLLPPPNSIKKELGEHRYARCTPLCLSFGAEFDMEKFDGSEISDKKLRRKLRADQIWELVRKDYKKISEYMNA</sequence>
<dbReference type="Gene3D" id="3.40.1130.10">
    <property type="entry name" value="Glycerol-3-phosphate (1)-acyltransferase"/>
    <property type="match status" value="1"/>
</dbReference>
<feature type="domain" description="Phospholipid/glycerol acyltransferase" evidence="1">
    <location>
        <begin position="113"/>
        <end position="261"/>
    </location>
</feature>
<dbReference type="SUPFAM" id="SSF69593">
    <property type="entry name" value="Glycerol-3-phosphate (1)-acyltransferase"/>
    <property type="match status" value="1"/>
</dbReference>
<reference evidence="2 3" key="1">
    <citation type="journal article" date="2014" name="Mol. Biol. Evol.">
        <title>Massive expansion of Ubiquitination-related gene families within the Chlamydiae.</title>
        <authorList>
            <person name="Domman D."/>
            <person name="Collingro A."/>
            <person name="Lagkouvardos I."/>
            <person name="Gehre L."/>
            <person name="Weinmaier T."/>
            <person name="Rattei T."/>
            <person name="Subtil A."/>
            <person name="Horn M."/>
        </authorList>
    </citation>
    <scope>NUCLEOTIDE SEQUENCE [LARGE SCALE GENOMIC DNA]</scope>
    <source>
        <strain evidence="2 3">OEW1</strain>
    </source>
</reference>